<feature type="compositionally biased region" description="Basic and acidic residues" evidence="1">
    <location>
        <begin position="1"/>
        <end position="19"/>
    </location>
</feature>
<dbReference type="Proteomes" id="UP000614221">
    <property type="component" value="Unassembled WGS sequence"/>
</dbReference>
<comment type="caution">
    <text evidence="2">The sequence shown here is derived from an EMBL/GenBank/DDBJ whole genome shotgun (WGS) entry which is preliminary data.</text>
</comment>
<feature type="region of interest" description="Disordered" evidence="1">
    <location>
        <begin position="1"/>
        <end position="27"/>
    </location>
</feature>
<dbReference type="EMBL" id="BMPD01000011">
    <property type="protein sequence ID" value="GGK83713.1"/>
    <property type="molecule type" value="Genomic_DNA"/>
</dbReference>
<protein>
    <submittedName>
        <fullName evidence="2">Uncharacterized protein</fullName>
    </submittedName>
</protein>
<gene>
    <name evidence="2" type="ORF">GCM10009067_39820</name>
</gene>
<dbReference type="AlphaFoldDB" id="A0A830EX56"/>
<proteinExistence type="predicted"/>
<evidence type="ECO:0000313" key="2">
    <source>
        <dbReference type="EMBL" id="GGK83713.1"/>
    </source>
</evidence>
<evidence type="ECO:0000256" key="1">
    <source>
        <dbReference type="SAM" id="MobiDB-lite"/>
    </source>
</evidence>
<sequence length="59" mass="6636">MISREITGREDQTPEETSRFQDNSWPIMGDSFIASPGRTVFSIEELTTVDTDDLPSVDD</sequence>
<evidence type="ECO:0000313" key="3">
    <source>
        <dbReference type="Proteomes" id="UP000614221"/>
    </source>
</evidence>
<accession>A0A830EX56</accession>
<name>A0A830EX56_9EURY</name>
<reference evidence="2" key="2">
    <citation type="submission" date="2020-09" db="EMBL/GenBank/DDBJ databases">
        <authorList>
            <person name="Sun Q."/>
            <person name="Ohkuma M."/>
        </authorList>
    </citation>
    <scope>NUCLEOTIDE SEQUENCE</scope>
    <source>
        <strain evidence="2">JCM 19018</strain>
    </source>
</reference>
<organism evidence="2 3">
    <name type="scientific">Haloarcula sebkhae</name>
    <dbReference type="NCBI Taxonomy" id="932660"/>
    <lineage>
        <taxon>Archaea</taxon>
        <taxon>Methanobacteriati</taxon>
        <taxon>Methanobacteriota</taxon>
        <taxon>Stenosarchaea group</taxon>
        <taxon>Halobacteria</taxon>
        <taxon>Halobacteriales</taxon>
        <taxon>Haloarculaceae</taxon>
        <taxon>Haloarcula</taxon>
    </lineage>
</organism>
<reference evidence="2" key="1">
    <citation type="journal article" date="2014" name="Int. J. Syst. Evol. Microbiol.">
        <title>Complete genome sequence of Corynebacterium casei LMG S-19264T (=DSM 44701T), isolated from a smear-ripened cheese.</title>
        <authorList>
            <consortium name="US DOE Joint Genome Institute (JGI-PGF)"/>
            <person name="Walter F."/>
            <person name="Albersmeier A."/>
            <person name="Kalinowski J."/>
            <person name="Ruckert C."/>
        </authorList>
    </citation>
    <scope>NUCLEOTIDE SEQUENCE</scope>
    <source>
        <strain evidence="2">JCM 19018</strain>
    </source>
</reference>